<organism evidence="3 4">
    <name type="scientific">Roseivivax lentus</name>
    <dbReference type="NCBI Taxonomy" id="633194"/>
    <lineage>
        <taxon>Bacteria</taxon>
        <taxon>Pseudomonadati</taxon>
        <taxon>Pseudomonadota</taxon>
        <taxon>Alphaproteobacteria</taxon>
        <taxon>Rhodobacterales</taxon>
        <taxon>Roseobacteraceae</taxon>
        <taxon>Roseivivax</taxon>
    </lineage>
</organism>
<reference evidence="4" key="1">
    <citation type="submission" date="2017-01" db="EMBL/GenBank/DDBJ databases">
        <authorList>
            <person name="Varghese N."/>
            <person name="Submissions S."/>
        </authorList>
    </citation>
    <scope>NUCLEOTIDE SEQUENCE [LARGE SCALE GENOMIC DNA]</scope>
    <source>
        <strain evidence="4">DSM 29430</strain>
    </source>
</reference>
<dbReference type="AlphaFoldDB" id="A0A1N7K2Z2"/>
<dbReference type="InterPro" id="IPR036188">
    <property type="entry name" value="FAD/NAD-bd_sf"/>
</dbReference>
<dbReference type="PANTHER" id="PTHR13847:SF281">
    <property type="entry name" value="FAD DEPENDENT OXIDOREDUCTASE DOMAIN-CONTAINING PROTEIN"/>
    <property type="match status" value="1"/>
</dbReference>
<dbReference type="Proteomes" id="UP000186684">
    <property type="component" value="Unassembled WGS sequence"/>
</dbReference>
<dbReference type="Gene3D" id="3.50.50.60">
    <property type="entry name" value="FAD/NAD(P)-binding domain"/>
    <property type="match status" value="1"/>
</dbReference>
<dbReference type="Gene3D" id="3.30.9.10">
    <property type="entry name" value="D-Amino Acid Oxidase, subunit A, domain 2"/>
    <property type="match status" value="1"/>
</dbReference>
<dbReference type="PANTHER" id="PTHR13847">
    <property type="entry name" value="SARCOSINE DEHYDROGENASE-RELATED"/>
    <property type="match status" value="1"/>
</dbReference>
<sequence>MHRLYEAAAYATPERCYWNEGAPPPDWPRLTGAQRADVAIIGGGYTGLAAALELAEAGARVTLLEAEAPGWGASGRNGGFCCLGGAKASAGQLRRRFGAEGLAEWRATEIAAIDTVARRLARHGIDAETHSEGETLLAHTPRIARGFEAAARDIEDAYGVTPRLTPAHALRQEGFGGTFHGALTTPLGFALHPRRYHDGLARAAMTAGVRCHARSPVTALRRAAGGWQLTTPEGTVAAPEVLIATNGYSSEDLPDWLRARTLPVQSSIIVTRPLSDEEAARQGWTTRQMAYDSRLLLHYFRRLPDNRFLFGMRGGLTARPRAQAAISKRIRRDFAAMFPEWRGVEITHEWSGLVCLLRGLTPFVGAVPDQPGLFAALGYHGNGVAMASHAGTLAAGLILNRGPDIPAAMRRPPGRFPFGRFRRLALAPAYLTAEALDL</sequence>
<name>A0A1N7K2Z2_9RHOB</name>
<dbReference type="RefSeq" id="WP_076444495.1">
    <property type="nucleotide sequence ID" value="NZ_FTOQ01000001.1"/>
</dbReference>
<evidence type="ECO:0000313" key="3">
    <source>
        <dbReference type="EMBL" id="SIS55950.1"/>
    </source>
</evidence>
<dbReference type="EMBL" id="FTOQ01000001">
    <property type="protein sequence ID" value="SIS55950.1"/>
    <property type="molecule type" value="Genomic_DNA"/>
</dbReference>
<evidence type="ECO:0000256" key="1">
    <source>
        <dbReference type="ARBA" id="ARBA00023002"/>
    </source>
</evidence>
<feature type="domain" description="FAD dependent oxidoreductase" evidence="2">
    <location>
        <begin position="37"/>
        <end position="395"/>
    </location>
</feature>
<accession>A0A1N7K2Z2</accession>
<keyword evidence="1" id="KW-0560">Oxidoreductase</keyword>
<protein>
    <submittedName>
        <fullName evidence="3">Glycine/D-amino acid oxidase</fullName>
    </submittedName>
</protein>
<dbReference type="GO" id="GO:0016491">
    <property type="term" value="F:oxidoreductase activity"/>
    <property type="evidence" value="ECO:0007669"/>
    <property type="project" value="UniProtKB-KW"/>
</dbReference>
<dbReference type="STRING" id="633194.SAMN05421759_101419"/>
<gene>
    <name evidence="3" type="ORF">SAMN05421759_101419</name>
</gene>
<dbReference type="GO" id="GO:0005737">
    <property type="term" value="C:cytoplasm"/>
    <property type="evidence" value="ECO:0007669"/>
    <property type="project" value="TreeGrafter"/>
</dbReference>
<keyword evidence="4" id="KW-1185">Reference proteome</keyword>
<evidence type="ECO:0000259" key="2">
    <source>
        <dbReference type="Pfam" id="PF01266"/>
    </source>
</evidence>
<dbReference type="OrthoDB" id="9806601at2"/>
<dbReference type="InterPro" id="IPR006076">
    <property type="entry name" value="FAD-dep_OxRdtase"/>
</dbReference>
<dbReference type="Pfam" id="PF01266">
    <property type="entry name" value="DAO"/>
    <property type="match status" value="1"/>
</dbReference>
<evidence type="ECO:0000313" key="4">
    <source>
        <dbReference type="Proteomes" id="UP000186684"/>
    </source>
</evidence>
<dbReference type="SUPFAM" id="SSF51905">
    <property type="entry name" value="FAD/NAD(P)-binding domain"/>
    <property type="match status" value="1"/>
</dbReference>
<proteinExistence type="predicted"/>